<feature type="region of interest" description="Disordered" evidence="7">
    <location>
        <begin position="1"/>
        <end position="30"/>
    </location>
</feature>
<organism evidence="9 10">
    <name type="scientific">Rhododendron simsii</name>
    <name type="common">Sims's rhododendron</name>
    <dbReference type="NCBI Taxonomy" id="118357"/>
    <lineage>
        <taxon>Eukaryota</taxon>
        <taxon>Viridiplantae</taxon>
        <taxon>Streptophyta</taxon>
        <taxon>Embryophyta</taxon>
        <taxon>Tracheophyta</taxon>
        <taxon>Spermatophyta</taxon>
        <taxon>Magnoliopsida</taxon>
        <taxon>eudicotyledons</taxon>
        <taxon>Gunneridae</taxon>
        <taxon>Pentapetalae</taxon>
        <taxon>asterids</taxon>
        <taxon>Ericales</taxon>
        <taxon>Ericaceae</taxon>
        <taxon>Ericoideae</taxon>
        <taxon>Rhodoreae</taxon>
        <taxon>Rhododendron</taxon>
    </lineage>
</organism>
<reference evidence="9" key="1">
    <citation type="submission" date="2019-11" db="EMBL/GenBank/DDBJ databases">
        <authorList>
            <person name="Liu Y."/>
            <person name="Hou J."/>
            <person name="Li T.-Q."/>
            <person name="Guan C.-H."/>
            <person name="Wu X."/>
            <person name="Wu H.-Z."/>
            <person name="Ling F."/>
            <person name="Zhang R."/>
            <person name="Shi X.-G."/>
            <person name="Ren J.-P."/>
            <person name="Chen E.-F."/>
            <person name="Sun J.-M."/>
        </authorList>
    </citation>
    <scope>NUCLEOTIDE SEQUENCE</scope>
    <source>
        <strain evidence="9">Adult_tree_wgs_1</strain>
        <tissue evidence="9">Leaves</tissue>
    </source>
</reference>
<gene>
    <name evidence="9" type="ORF">RHSIM_Rhsim02G0137500</name>
</gene>
<dbReference type="GO" id="GO:0008270">
    <property type="term" value="F:zinc ion binding"/>
    <property type="evidence" value="ECO:0007669"/>
    <property type="project" value="UniProtKB-UniRule"/>
</dbReference>
<accession>A0A834HAK4</accession>
<evidence type="ECO:0000256" key="2">
    <source>
        <dbReference type="ARBA" id="ARBA00022723"/>
    </source>
</evidence>
<comment type="similarity">
    <text evidence="1 6">Belongs to the FHY3/FAR1 family.</text>
</comment>
<evidence type="ECO:0000256" key="6">
    <source>
        <dbReference type="RuleBase" id="RU367018"/>
    </source>
</evidence>
<dbReference type="SMART" id="SM00575">
    <property type="entry name" value="ZnF_PMZ"/>
    <property type="match status" value="1"/>
</dbReference>
<evidence type="ECO:0000256" key="4">
    <source>
        <dbReference type="ARBA" id="ARBA00022833"/>
    </source>
</evidence>
<sequence length="348" mass="39672">METDRQEESIMPPSTVHQPSMPCESSANSSQALYTPQVKNNLISKINQEFDSVEKVKEWLKAIPAGPPKMIITDQNLATTKAISIALPNTLHRTLARIPHNELDKDHKDVNERPNLKTMYRMESTMSELYTIDIFYMFQDELFQNTAYKVMATNEDEHRVVYTVHMIKGGGLRVREVVVDKSSNYVRCSCKMFEFVGISCRHILAYFSRMQMEDLPNEYILRRWTKLAKAMQVRDDLGLGMKEICDTSLLEQRNRLFQLATTLIDEAVVTEDGTQFVKELLSSGQKKLCDMKKVSEDGEGSAIQVPISRDHGLKELLQVRAKGCGKRLKGGKEKAAKKATRSLRKMLC</sequence>
<evidence type="ECO:0000256" key="1">
    <source>
        <dbReference type="ARBA" id="ARBA00005889"/>
    </source>
</evidence>
<evidence type="ECO:0000313" key="10">
    <source>
        <dbReference type="Proteomes" id="UP000626092"/>
    </source>
</evidence>
<dbReference type="AlphaFoldDB" id="A0A834HAK4"/>
<dbReference type="InterPro" id="IPR006564">
    <property type="entry name" value="Znf_PMZ"/>
</dbReference>
<evidence type="ECO:0000256" key="3">
    <source>
        <dbReference type="ARBA" id="ARBA00022771"/>
    </source>
</evidence>
<protein>
    <recommendedName>
        <fullName evidence="6">Protein FAR1-RELATED SEQUENCE</fullName>
    </recommendedName>
</protein>
<dbReference type="PROSITE" id="PS50966">
    <property type="entry name" value="ZF_SWIM"/>
    <property type="match status" value="1"/>
</dbReference>
<evidence type="ECO:0000256" key="7">
    <source>
        <dbReference type="SAM" id="MobiDB-lite"/>
    </source>
</evidence>
<dbReference type="Pfam" id="PF04434">
    <property type="entry name" value="SWIM"/>
    <property type="match status" value="1"/>
</dbReference>
<dbReference type="InterPro" id="IPR007527">
    <property type="entry name" value="Znf_SWIM"/>
</dbReference>
<dbReference type="PANTHER" id="PTHR31669:SF302">
    <property type="entry name" value="PROTEIN FAR1-RELATED SEQUENCE"/>
    <property type="match status" value="1"/>
</dbReference>
<evidence type="ECO:0000256" key="5">
    <source>
        <dbReference type="PROSITE-ProRule" id="PRU00325"/>
    </source>
</evidence>
<keyword evidence="4 6" id="KW-0862">Zinc</keyword>
<dbReference type="EMBL" id="WJXA01000002">
    <property type="protein sequence ID" value="KAF7150946.1"/>
    <property type="molecule type" value="Genomic_DNA"/>
</dbReference>
<evidence type="ECO:0000313" key="9">
    <source>
        <dbReference type="EMBL" id="KAF7150946.1"/>
    </source>
</evidence>
<dbReference type="GO" id="GO:0006355">
    <property type="term" value="P:regulation of DNA-templated transcription"/>
    <property type="evidence" value="ECO:0007669"/>
    <property type="project" value="UniProtKB-UniRule"/>
</dbReference>
<name>A0A834HAK4_RHOSS</name>
<keyword evidence="3 5" id="KW-0863">Zinc-finger</keyword>
<dbReference type="Proteomes" id="UP000626092">
    <property type="component" value="Unassembled WGS sequence"/>
</dbReference>
<keyword evidence="2 6" id="KW-0479">Metal-binding</keyword>
<keyword evidence="6" id="KW-0539">Nucleus</keyword>
<feature type="compositionally biased region" description="Polar residues" evidence="7">
    <location>
        <begin position="15"/>
        <end position="30"/>
    </location>
</feature>
<dbReference type="GO" id="GO:0005634">
    <property type="term" value="C:nucleus"/>
    <property type="evidence" value="ECO:0007669"/>
    <property type="project" value="UniProtKB-SubCell"/>
</dbReference>
<dbReference type="PANTHER" id="PTHR31669">
    <property type="entry name" value="PROTEIN FAR1-RELATED SEQUENCE 10-RELATED"/>
    <property type="match status" value="1"/>
</dbReference>
<proteinExistence type="inferred from homology"/>
<dbReference type="InterPro" id="IPR031052">
    <property type="entry name" value="FHY3/FAR1"/>
</dbReference>
<dbReference type="OrthoDB" id="1723235at2759"/>
<comment type="subcellular location">
    <subcellularLocation>
        <location evidence="6">Nucleus</location>
    </subcellularLocation>
</comment>
<evidence type="ECO:0000259" key="8">
    <source>
        <dbReference type="PROSITE" id="PS50966"/>
    </source>
</evidence>
<comment type="function">
    <text evidence="6">Putative transcription activator involved in regulating light control of development.</text>
</comment>
<keyword evidence="10" id="KW-1185">Reference proteome</keyword>
<feature type="domain" description="SWIM-type" evidence="8">
    <location>
        <begin position="175"/>
        <end position="211"/>
    </location>
</feature>
<comment type="caution">
    <text evidence="9">The sequence shown here is derived from an EMBL/GenBank/DDBJ whole genome shotgun (WGS) entry which is preliminary data.</text>
</comment>